<sequence length="144" mass="16903">MSFLKLLLLVLVFMTCCLSWSQDLDDYKWENRLLFFIAKNNESPSLQKNVRIFTEKDYELTDRDLIILIMNPTNVFNADGSKSNIKPEQVYERFKLISDYEGILLIGKDGGIKLKKQFQVKPEIIFNTIDGMPMRQSELRSRKN</sequence>
<dbReference type="AlphaFoldDB" id="A0A7X2ZWJ4"/>
<organism evidence="4 5">
    <name type="scientific">Zobellia amurskyensis</name>
    <dbReference type="NCBI Taxonomy" id="248905"/>
    <lineage>
        <taxon>Bacteria</taxon>
        <taxon>Pseudomonadati</taxon>
        <taxon>Bacteroidota</taxon>
        <taxon>Flavobacteriia</taxon>
        <taxon>Flavobacteriales</taxon>
        <taxon>Flavobacteriaceae</taxon>
        <taxon>Zobellia</taxon>
    </lineage>
</organism>
<gene>
    <name evidence="4" type="ORF">D9O36_17640</name>
</gene>
<comment type="caution">
    <text evidence="4">The sequence shown here is derived from an EMBL/GenBank/DDBJ whole genome shotgun (WGS) entry which is preliminary data.</text>
</comment>
<dbReference type="Proteomes" id="UP000540519">
    <property type="component" value="Unassembled WGS sequence"/>
</dbReference>
<feature type="domain" description="DUF4174" evidence="3">
    <location>
        <begin position="24"/>
        <end position="138"/>
    </location>
</feature>
<evidence type="ECO:0000259" key="3">
    <source>
        <dbReference type="Pfam" id="PF13778"/>
    </source>
</evidence>
<dbReference type="InterPro" id="IPR025232">
    <property type="entry name" value="DUF4174"/>
</dbReference>
<dbReference type="OrthoDB" id="7362103at2"/>
<keyword evidence="5" id="KW-1185">Reference proteome</keyword>
<name>A0A7X2ZWJ4_9FLAO</name>
<evidence type="ECO:0000313" key="5">
    <source>
        <dbReference type="Proteomes" id="UP000540519"/>
    </source>
</evidence>
<dbReference type="Pfam" id="PF13778">
    <property type="entry name" value="DUF4174"/>
    <property type="match status" value="1"/>
</dbReference>
<feature type="signal peptide" evidence="2">
    <location>
        <begin position="1"/>
        <end position="21"/>
    </location>
</feature>
<proteinExistence type="predicted"/>
<evidence type="ECO:0000313" key="4">
    <source>
        <dbReference type="EMBL" id="MUH37676.1"/>
    </source>
</evidence>
<reference evidence="4 5" key="1">
    <citation type="journal article" date="2019" name="Mar. Drugs">
        <title>Comparative Genomics and CAZyme Genome Repertoires of Marine Zobellia amurskyensis KMM 3526(T) and Zobellia laminariae KMM 3676(T).</title>
        <authorList>
            <person name="Chernysheva N."/>
            <person name="Bystritskaya E."/>
            <person name="Stenkova A."/>
            <person name="Golovkin I."/>
            <person name="Nedashkovskaya O."/>
            <person name="Isaeva M."/>
        </authorList>
    </citation>
    <scope>NUCLEOTIDE SEQUENCE [LARGE SCALE GENOMIC DNA]</scope>
    <source>
        <strain evidence="4 5">KMM 3526</strain>
    </source>
</reference>
<keyword evidence="1 2" id="KW-0732">Signal</keyword>
<evidence type="ECO:0000256" key="2">
    <source>
        <dbReference type="SAM" id="SignalP"/>
    </source>
</evidence>
<evidence type="ECO:0000256" key="1">
    <source>
        <dbReference type="ARBA" id="ARBA00022729"/>
    </source>
</evidence>
<feature type="chain" id="PRO_5030624966" evidence="2">
    <location>
        <begin position="22"/>
        <end position="144"/>
    </location>
</feature>
<dbReference type="EMBL" id="RCNR01000048">
    <property type="protein sequence ID" value="MUH37676.1"/>
    <property type="molecule type" value="Genomic_DNA"/>
</dbReference>
<protein>
    <submittedName>
        <fullName evidence="4">DUF4174 domain-containing protein</fullName>
    </submittedName>
</protein>
<accession>A0A7X2ZWJ4</accession>